<dbReference type="Pfam" id="PF13828">
    <property type="entry name" value="DUF4190"/>
    <property type="match status" value="1"/>
</dbReference>
<feature type="region of interest" description="Disordered" evidence="1">
    <location>
        <begin position="1"/>
        <end position="52"/>
    </location>
</feature>
<evidence type="ECO:0000256" key="2">
    <source>
        <dbReference type="SAM" id="Phobius"/>
    </source>
</evidence>
<dbReference type="AlphaFoldDB" id="A0A7I7Y3V2"/>
<reference evidence="4" key="2">
    <citation type="submission" date="2020-02" db="EMBL/GenBank/DDBJ databases">
        <authorList>
            <person name="Matsumoto Y."/>
            <person name="Motooka D."/>
            <person name="Nakamura S."/>
        </authorList>
    </citation>
    <scope>NUCLEOTIDE SEQUENCE</scope>
    <source>
        <strain evidence="4">JCM 13671</strain>
    </source>
</reference>
<dbReference type="Proteomes" id="UP000466931">
    <property type="component" value="Chromosome"/>
</dbReference>
<accession>A0A7I7Y3V2</accession>
<gene>
    <name evidence="4" type="ORF">MCNF_46190</name>
</gene>
<feature type="domain" description="DUF4190" evidence="3">
    <location>
        <begin position="57"/>
        <end position="110"/>
    </location>
</feature>
<proteinExistence type="predicted"/>
<dbReference type="EMBL" id="AP022612">
    <property type="protein sequence ID" value="BBZ36014.1"/>
    <property type="molecule type" value="Genomic_DNA"/>
</dbReference>
<protein>
    <recommendedName>
        <fullName evidence="3">DUF4190 domain-containing protein</fullName>
    </recommendedName>
</protein>
<organism evidence="4 5">
    <name type="scientific">Mycolicibacterium confluentis</name>
    <dbReference type="NCBI Taxonomy" id="28047"/>
    <lineage>
        <taxon>Bacteria</taxon>
        <taxon>Bacillati</taxon>
        <taxon>Actinomycetota</taxon>
        <taxon>Actinomycetes</taxon>
        <taxon>Mycobacteriales</taxon>
        <taxon>Mycobacteriaceae</taxon>
        <taxon>Mycolicibacterium</taxon>
    </lineage>
</organism>
<sequence>MTFGGQQHDPFGGDPFGTPGGPPVTQSGFGMPVGSGGYPPYPPPPQPAPQGEVNTLATLSVVFAILSAPVGAVLGHIALSQVKRTGQRGRERALVGVTLSYLVIVLAVVALILWLVLGGDADPEPATVTPTPTTTSAVPPTTRTTVVTPPPMARPTVLVEDLRIGDCVEVVQERPKPGEPGVNLIKIYRTPCQIRDGVLRVDLTASYEGACPGYALRNLEKTVFACVSDFRG</sequence>
<feature type="transmembrane region" description="Helical" evidence="2">
    <location>
        <begin position="56"/>
        <end position="82"/>
    </location>
</feature>
<feature type="region of interest" description="Disordered" evidence="1">
    <location>
        <begin position="124"/>
        <end position="150"/>
    </location>
</feature>
<feature type="compositionally biased region" description="Pro residues" evidence="1">
    <location>
        <begin position="39"/>
        <end position="48"/>
    </location>
</feature>
<keyword evidence="2" id="KW-0472">Membrane</keyword>
<feature type="compositionally biased region" description="Low complexity" evidence="1">
    <location>
        <begin position="125"/>
        <end position="147"/>
    </location>
</feature>
<dbReference type="RefSeq" id="WP_234812846.1">
    <property type="nucleotide sequence ID" value="NZ_AP022612.1"/>
</dbReference>
<evidence type="ECO:0000313" key="5">
    <source>
        <dbReference type="Proteomes" id="UP000466931"/>
    </source>
</evidence>
<reference evidence="4" key="1">
    <citation type="journal article" date="2019" name="Emerg. Microbes Infect.">
        <title>Comprehensive subspecies identification of 175 nontuberculous mycobacteria species based on 7547 genomic profiles.</title>
        <authorList>
            <person name="Matsumoto Y."/>
            <person name="Kinjo T."/>
            <person name="Motooka D."/>
            <person name="Nabeya D."/>
            <person name="Jung N."/>
            <person name="Uechi K."/>
            <person name="Horii T."/>
            <person name="Iida T."/>
            <person name="Fujita J."/>
            <person name="Nakamura S."/>
        </authorList>
    </citation>
    <scope>NUCLEOTIDE SEQUENCE [LARGE SCALE GENOMIC DNA]</scope>
    <source>
        <strain evidence="4">JCM 13671</strain>
    </source>
</reference>
<keyword evidence="2" id="KW-1133">Transmembrane helix</keyword>
<evidence type="ECO:0000313" key="4">
    <source>
        <dbReference type="EMBL" id="BBZ36014.1"/>
    </source>
</evidence>
<evidence type="ECO:0000256" key="1">
    <source>
        <dbReference type="SAM" id="MobiDB-lite"/>
    </source>
</evidence>
<dbReference type="InterPro" id="IPR025241">
    <property type="entry name" value="DUF4190"/>
</dbReference>
<evidence type="ECO:0000259" key="3">
    <source>
        <dbReference type="Pfam" id="PF13828"/>
    </source>
</evidence>
<feature type="transmembrane region" description="Helical" evidence="2">
    <location>
        <begin position="94"/>
        <end position="117"/>
    </location>
</feature>
<keyword evidence="2" id="KW-0812">Transmembrane</keyword>
<keyword evidence="5" id="KW-1185">Reference proteome</keyword>
<name>A0A7I7Y3V2_9MYCO</name>